<organism evidence="2 3">
    <name type="scientific">Eggerthella sinensis</name>
    <dbReference type="NCBI Taxonomy" id="242230"/>
    <lineage>
        <taxon>Bacteria</taxon>
        <taxon>Bacillati</taxon>
        <taxon>Actinomycetota</taxon>
        <taxon>Coriobacteriia</taxon>
        <taxon>Eggerthellales</taxon>
        <taxon>Eggerthellaceae</taxon>
        <taxon>Eggerthella</taxon>
    </lineage>
</organism>
<evidence type="ECO:0000256" key="1">
    <source>
        <dbReference type="SAM" id="SignalP"/>
    </source>
</evidence>
<dbReference type="EMBL" id="QICC01000006">
    <property type="protein sequence ID" value="RNM42881.1"/>
    <property type="molecule type" value="Genomic_DNA"/>
</dbReference>
<proteinExistence type="predicted"/>
<reference evidence="3" key="1">
    <citation type="submission" date="2018-05" db="EMBL/GenBank/DDBJ databases">
        <title>Genome Sequencing of selected type strains of the family Eggerthellaceae.</title>
        <authorList>
            <person name="Danylec N."/>
            <person name="Stoll D.A."/>
            <person name="Doetsch A."/>
            <person name="Huch M."/>
        </authorList>
    </citation>
    <scope>NUCLEOTIDE SEQUENCE [LARGE SCALE GENOMIC DNA]</scope>
    <source>
        <strain evidence="3">DSM 16107</strain>
    </source>
</reference>
<evidence type="ECO:0008006" key="4">
    <source>
        <dbReference type="Google" id="ProtNLM"/>
    </source>
</evidence>
<dbReference type="InterPro" id="IPR019546">
    <property type="entry name" value="TAT_signal_bac_arc"/>
</dbReference>
<dbReference type="InterPro" id="IPR006311">
    <property type="entry name" value="TAT_signal"/>
</dbReference>
<comment type="caution">
    <text evidence="2">The sequence shown here is derived from an EMBL/GenBank/DDBJ whole genome shotgun (WGS) entry which is preliminary data.</text>
</comment>
<feature type="signal peptide" evidence="1">
    <location>
        <begin position="1"/>
        <end position="21"/>
    </location>
</feature>
<dbReference type="AlphaFoldDB" id="A0A3N0J0U5"/>
<accession>A0A3N0J0U5</accession>
<sequence>MKSFEMNRRAFLGLGATAAVAAGMGLAGCTPKAASDEAAA</sequence>
<keyword evidence="1" id="KW-0732">Signal</keyword>
<dbReference type="PROSITE" id="PS51318">
    <property type="entry name" value="TAT"/>
    <property type="match status" value="1"/>
</dbReference>
<dbReference type="Proteomes" id="UP000270112">
    <property type="component" value="Unassembled WGS sequence"/>
</dbReference>
<name>A0A3N0J0U5_9ACTN</name>
<feature type="chain" id="PRO_5038880813" description="Twin-arginine translocation signal domain-containing protein" evidence="1">
    <location>
        <begin position="22"/>
        <end position="40"/>
    </location>
</feature>
<dbReference type="PROSITE" id="PS51257">
    <property type="entry name" value="PROKAR_LIPOPROTEIN"/>
    <property type="match status" value="1"/>
</dbReference>
<evidence type="ECO:0000313" key="2">
    <source>
        <dbReference type="EMBL" id="RNM42881.1"/>
    </source>
</evidence>
<evidence type="ECO:0000313" key="3">
    <source>
        <dbReference type="Proteomes" id="UP000270112"/>
    </source>
</evidence>
<dbReference type="NCBIfam" id="TIGR01409">
    <property type="entry name" value="TAT_signal_seq"/>
    <property type="match status" value="1"/>
</dbReference>
<gene>
    <name evidence="2" type="ORF">DMP09_03080</name>
</gene>
<protein>
    <recommendedName>
        <fullName evidence="4">Twin-arginine translocation signal domain-containing protein</fullName>
    </recommendedName>
</protein>
<feature type="non-terminal residue" evidence="2">
    <location>
        <position position="40"/>
    </location>
</feature>